<feature type="domain" description="DNA ligase ATP-dependent N-terminal" evidence="3">
    <location>
        <begin position="10"/>
        <end position="62"/>
    </location>
</feature>
<evidence type="ECO:0000256" key="2">
    <source>
        <dbReference type="ARBA" id="ARBA00022598"/>
    </source>
</evidence>
<dbReference type="InterPro" id="IPR012308">
    <property type="entry name" value="DNA_ligase_ATP-dep_N"/>
</dbReference>
<dbReference type="KEGG" id="nnu:109114289"/>
<dbReference type="AlphaFoldDB" id="A0A1U8Q086"/>
<protein>
    <submittedName>
        <fullName evidence="5">DNA ligase 6-like</fullName>
    </submittedName>
</protein>
<dbReference type="GO" id="GO:0003677">
    <property type="term" value="F:DNA binding"/>
    <property type="evidence" value="ECO:0007669"/>
    <property type="project" value="InterPro"/>
</dbReference>
<gene>
    <name evidence="5" type="primary">LOC109114289</name>
</gene>
<dbReference type="RefSeq" id="XP_019052182.1">
    <property type="nucleotide sequence ID" value="XM_019196637.1"/>
</dbReference>
<reference evidence="5" key="1">
    <citation type="submission" date="2025-08" db="UniProtKB">
        <authorList>
            <consortium name="RefSeq"/>
        </authorList>
    </citation>
    <scope>IDENTIFICATION</scope>
</reference>
<dbReference type="OrthoDB" id="206088at2759"/>
<evidence type="ECO:0000313" key="4">
    <source>
        <dbReference type="Proteomes" id="UP000189703"/>
    </source>
</evidence>
<sequence length="88" mass="9621">MLLLMLEFFSVETGNGSSARKKALIVNLICSCREKEVKFLIRTLVRNLRIGAMMRTILPALAQAVVLNSFSSPLGEGTLGNLKGKLQV</sequence>
<dbReference type="STRING" id="4432.A0A1U8Q086"/>
<dbReference type="InParanoid" id="A0A1U8Q086"/>
<proteinExistence type="inferred from homology"/>
<dbReference type="InterPro" id="IPR036599">
    <property type="entry name" value="DNA_ligase_N_sf"/>
</dbReference>
<comment type="similarity">
    <text evidence="1">Belongs to the ATP-dependent DNA ligase family.</text>
</comment>
<keyword evidence="4" id="KW-1185">Reference proteome</keyword>
<dbReference type="Proteomes" id="UP000189703">
    <property type="component" value="Unplaced"/>
</dbReference>
<evidence type="ECO:0000256" key="1">
    <source>
        <dbReference type="ARBA" id="ARBA00007572"/>
    </source>
</evidence>
<keyword evidence="2" id="KW-0436">Ligase</keyword>
<dbReference type="PANTHER" id="PTHR45674:SF9">
    <property type="entry name" value="DNA LIGASE 3"/>
    <property type="match status" value="1"/>
</dbReference>
<dbReference type="PANTHER" id="PTHR45674">
    <property type="entry name" value="DNA LIGASE 1/3 FAMILY MEMBER"/>
    <property type="match status" value="1"/>
</dbReference>
<evidence type="ECO:0000259" key="3">
    <source>
        <dbReference type="Pfam" id="PF04675"/>
    </source>
</evidence>
<evidence type="ECO:0000313" key="5">
    <source>
        <dbReference type="RefSeq" id="XP_019052182.1"/>
    </source>
</evidence>
<dbReference type="GO" id="GO:0006310">
    <property type="term" value="P:DNA recombination"/>
    <property type="evidence" value="ECO:0007669"/>
    <property type="project" value="InterPro"/>
</dbReference>
<dbReference type="InterPro" id="IPR050191">
    <property type="entry name" value="ATP-dep_DNA_ligase"/>
</dbReference>
<dbReference type="Gene3D" id="1.10.3260.10">
    <property type="entry name" value="DNA ligase, ATP-dependent, N-terminal domain"/>
    <property type="match status" value="1"/>
</dbReference>
<dbReference type="GO" id="GO:0003910">
    <property type="term" value="F:DNA ligase (ATP) activity"/>
    <property type="evidence" value="ECO:0007669"/>
    <property type="project" value="InterPro"/>
</dbReference>
<dbReference type="GO" id="GO:0006281">
    <property type="term" value="P:DNA repair"/>
    <property type="evidence" value="ECO:0007669"/>
    <property type="project" value="InterPro"/>
</dbReference>
<dbReference type="SUPFAM" id="SSF117018">
    <property type="entry name" value="ATP-dependent DNA ligase DNA-binding domain"/>
    <property type="match status" value="1"/>
</dbReference>
<name>A0A1U8Q086_NELNU</name>
<accession>A0A1U8Q086</accession>
<dbReference type="Pfam" id="PF04675">
    <property type="entry name" value="DNA_ligase_A_N"/>
    <property type="match status" value="1"/>
</dbReference>
<dbReference type="GeneID" id="109114289"/>
<organism evidence="4 5">
    <name type="scientific">Nelumbo nucifera</name>
    <name type="common">Sacred lotus</name>
    <dbReference type="NCBI Taxonomy" id="4432"/>
    <lineage>
        <taxon>Eukaryota</taxon>
        <taxon>Viridiplantae</taxon>
        <taxon>Streptophyta</taxon>
        <taxon>Embryophyta</taxon>
        <taxon>Tracheophyta</taxon>
        <taxon>Spermatophyta</taxon>
        <taxon>Magnoliopsida</taxon>
        <taxon>Proteales</taxon>
        <taxon>Nelumbonaceae</taxon>
        <taxon>Nelumbo</taxon>
    </lineage>
</organism>